<dbReference type="PANTHER" id="PTHR13743">
    <property type="entry name" value="BEIGE/BEACH-RELATED"/>
    <property type="match status" value="1"/>
</dbReference>
<dbReference type="InterPro" id="IPR031570">
    <property type="entry name" value="NBEA/BDCP_DUF4704"/>
</dbReference>
<comment type="caution">
    <text evidence="3">The sequence shown here is derived from an EMBL/GenBank/DDBJ whole genome shotgun (WGS) entry which is preliminary data.</text>
</comment>
<dbReference type="GO" id="GO:0008104">
    <property type="term" value="P:intracellular protein localization"/>
    <property type="evidence" value="ECO:0007669"/>
    <property type="project" value="TreeGrafter"/>
</dbReference>
<dbReference type="SUPFAM" id="SSF48371">
    <property type="entry name" value="ARM repeat"/>
    <property type="match status" value="1"/>
</dbReference>
<dbReference type="InterPro" id="IPR013320">
    <property type="entry name" value="ConA-like_dom_sf"/>
</dbReference>
<dbReference type="InterPro" id="IPR016024">
    <property type="entry name" value="ARM-type_fold"/>
</dbReference>
<dbReference type="GO" id="GO:0019901">
    <property type="term" value="F:protein kinase binding"/>
    <property type="evidence" value="ECO:0007669"/>
    <property type="project" value="TreeGrafter"/>
</dbReference>
<dbReference type="SUPFAM" id="SSF49899">
    <property type="entry name" value="Concanavalin A-like lectins/glucanases"/>
    <property type="match status" value="1"/>
</dbReference>
<dbReference type="EMBL" id="BLKM01000181">
    <property type="protein sequence ID" value="GFG29895.1"/>
    <property type="molecule type" value="Genomic_DNA"/>
</dbReference>
<evidence type="ECO:0000259" key="2">
    <source>
        <dbReference type="Pfam" id="PF15787"/>
    </source>
</evidence>
<feature type="region of interest" description="Disordered" evidence="1">
    <location>
        <begin position="1193"/>
        <end position="1238"/>
    </location>
</feature>
<dbReference type="InterPro" id="IPR050865">
    <property type="entry name" value="BEACH_Domain"/>
</dbReference>
<organism evidence="3 4">
    <name type="scientific">Coptotermes formosanus</name>
    <name type="common">Formosan subterranean termite</name>
    <dbReference type="NCBI Taxonomy" id="36987"/>
    <lineage>
        <taxon>Eukaryota</taxon>
        <taxon>Metazoa</taxon>
        <taxon>Ecdysozoa</taxon>
        <taxon>Arthropoda</taxon>
        <taxon>Hexapoda</taxon>
        <taxon>Insecta</taxon>
        <taxon>Pterygota</taxon>
        <taxon>Neoptera</taxon>
        <taxon>Polyneoptera</taxon>
        <taxon>Dictyoptera</taxon>
        <taxon>Blattodea</taxon>
        <taxon>Blattoidea</taxon>
        <taxon>Termitoidae</taxon>
        <taxon>Rhinotermitidae</taxon>
        <taxon>Coptotermes</taxon>
    </lineage>
</organism>
<feature type="compositionally biased region" description="Low complexity" evidence="1">
    <location>
        <begin position="1164"/>
        <end position="1176"/>
    </location>
</feature>
<sequence>MGIVSHAKANTDVRHTAIHCFVMMVQLLNRCSPDQRQIEVGTIIQLYQDSLMELVTNEWHEKSPQMLCEVVAALRSLLTGSGMQEQMQRVMVDNQLLDILITIIEESVRFSFEKQPLATECVRTMTSMLIGSSVGKEKLTQSAGYERLFLVLRSIGPPSKELLKALLTMAAEEEPSQWSRLKNADVLLMMVRWLGDIDADSQQWLAGVVYQLSTSSLPSKSLACQRGVILGVCQSLEHPKLSQKAANELVKLLELLASHSITSYELKQIFLLLREDADFKFPYRIQLLHALSSVARKGDCVDCTSYFDIQQDWEGISVPSIKKWPGAGYGFSFHCWVRLDCIEERQLVSPTNYRRQLFNLQTSSGTGLEAFFRPDGALVVGISTKKEFLSASVTDFPLLDGQWHCVDICHVAARRPFGQNQLTVYIDGTQRLGAGVKSSAMTDPFTICTVGAAVQRHSSSISVTVDGKSSDRGGLLPGGMMDRGLLPALMNQVPSYFTLPLRTSAPLDPNIKSLPAGMQDTIWGTPISLRGQVGIVCLFHEALAPQQVRTLNDAGPSCFALFAPEDVPEFVELTSKLVFCFSPMAYSNNICLDLAPMSKYDGYVVAAHCQTHSIKNVINGIGGVHALFPILENASKSDEGPDLSFLSPSVEKECRLIEGHEGSVDSDEWEILPSSSYSDWKLEQNPVSGFLSLLKNVIAASLLNQEQLMKNSGLLIIGVLLAKAKPHLVDVNVLMAVQLLVEMARDVPNMMLQQSLFQHILFNFKIWSRSQFHIRIGHVQYISTVIKDDRRYFRKKYGVQFLLDVIRQYYAACELLSSDDSKTIRVSLLNLVKYYMQKELNAKEVAAILGFLSSVKEEVLLLEVLEMVVSYMESKSCKDQMFLLLYEPDRAETLYCLLVDRSFSMELKHKVLKLFSVLLKSDRIYERHKCRLRLQDASVLGGSPIGMYPGLVALLQDQQLSVEFTAMLLDQILSTDTSAAYAGALALLHALSVVNINLKLEAARKVLTAMFMKSSAPHQFAKQVGWQDCITRLLVKRPISTTKLQPSGSLPDLMSFDEENLELEDASYSSSSVSRLSTHVTDAALVIENEIKEVAESVTSAVADNIHYAADNITSVVASAYSVFRQKTFEMQESLEELGESAVSRLKRRSLISLYDAPSDRECSPSPSRASPRPVRTPQLVASLGLDLDNISLGNRSGSSTSTEDLSSPIQNDSTGSNKEDVSVASAQSISNASNNNEEEERLLSVGLKHWNAMDAERLEDQEEELCYLVVNILFMILWRGVEGASKEAWKERGEVMACINLLGLNNELYCSHLQLKLQILEMGVQASLSDLRDVGQTMALSTHAENAAQLMRWIYDLVVLDPNEDTSKKASIKLLDGVLGLLDALLVFQEGPGEEWIEMAKMAFGILLSCSANSNLELCAMATAKLHALIQTRNMKDPEEGAYLLYLMNQIVQKTIGADNQEHYSFVIPVLKALLEKLTVTLANHLPGLPQTQAGPAFFDDFQLYSQEAEWKLFMEKKVRPLHDAYQAGLSAQLTEAMNVFWAECYEGSKTAVHRRNHKVRGSKGNWRKHSKRMKGDRHRKAPVAFLREQNAQAGHVKGGDEA</sequence>
<dbReference type="PANTHER" id="PTHR13743:SF112">
    <property type="entry name" value="BEACH DOMAIN-CONTAINING PROTEIN"/>
    <property type="match status" value="1"/>
</dbReference>
<evidence type="ECO:0000313" key="4">
    <source>
        <dbReference type="Proteomes" id="UP000502823"/>
    </source>
</evidence>
<gene>
    <name evidence="3" type="ORF">Cfor_09916</name>
</gene>
<dbReference type="Gene3D" id="2.60.120.200">
    <property type="match status" value="1"/>
</dbReference>
<feature type="compositionally biased region" description="Low complexity" evidence="1">
    <location>
        <begin position="1197"/>
        <end position="1208"/>
    </location>
</feature>
<dbReference type="Pfam" id="PF16057">
    <property type="entry name" value="DUF4800"/>
    <property type="match status" value="1"/>
</dbReference>
<feature type="compositionally biased region" description="Low complexity" evidence="1">
    <location>
        <begin position="1225"/>
        <end position="1236"/>
    </location>
</feature>
<dbReference type="InterPro" id="IPR011989">
    <property type="entry name" value="ARM-like"/>
</dbReference>
<feature type="region of interest" description="Disordered" evidence="1">
    <location>
        <begin position="1560"/>
        <end position="1581"/>
    </location>
</feature>
<dbReference type="GO" id="GO:0016020">
    <property type="term" value="C:membrane"/>
    <property type="evidence" value="ECO:0007669"/>
    <property type="project" value="TreeGrafter"/>
</dbReference>
<dbReference type="Pfam" id="PF15787">
    <property type="entry name" value="DUF4704"/>
    <property type="match status" value="1"/>
</dbReference>
<accession>A0A6L2PH50</accession>
<keyword evidence="4" id="KW-1185">Reference proteome</keyword>
<reference evidence="4" key="1">
    <citation type="submission" date="2020-01" db="EMBL/GenBank/DDBJ databases">
        <title>Draft genome sequence of the Termite Coptotermes fromosanus.</title>
        <authorList>
            <person name="Itakura S."/>
            <person name="Yosikawa Y."/>
            <person name="Umezawa K."/>
        </authorList>
    </citation>
    <scope>NUCLEOTIDE SEQUENCE [LARGE SCALE GENOMIC DNA]</scope>
</reference>
<dbReference type="GO" id="GO:0005829">
    <property type="term" value="C:cytosol"/>
    <property type="evidence" value="ECO:0007669"/>
    <property type="project" value="TreeGrafter"/>
</dbReference>
<protein>
    <recommendedName>
        <fullName evidence="2">DUF4704 domain-containing protein</fullName>
    </recommendedName>
</protein>
<dbReference type="FunCoup" id="A0A6L2PH50">
    <property type="interactions" value="468"/>
</dbReference>
<evidence type="ECO:0000256" key="1">
    <source>
        <dbReference type="SAM" id="MobiDB-lite"/>
    </source>
</evidence>
<feature type="domain" description="DUF4704" evidence="2">
    <location>
        <begin position="608"/>
        <end position="920"/>
    </location>
</feature>
<dbReference type="Proteomes" id="UP000502823">
    <property type="component" value="Unassembled WGS sequence"/>
</dbReference>
<dbReference type="Gene3D" id="1.25.10.10">
    <property type="entry name" value="Leucine-rich Repeat Variant"/>
    <property type="match status" value="1"/>
</dbReference>
<evidence type="ECO:0000313" key="3">
    <source>
        <dbReference type="EMBL" id="GFG29895.1"/>
    </source>
</evidence>
<proteinExistence type="predicted"/>
<feature type="region of interest" description="Disordered" evidence="1">
    <location>
        <begin position="1157"/>
        <end position="1176"/>
    </location>
</feature>
<name>A0A6L2PH50_COPFO</name>
<dbReference type="OrthoDB" id="26681at2759"/>
<dbReference type="InParanoid" id="A0A6L2PH50"/>